<sequence>MAEDFMEGPARDSDPQAVAERLAAEALIVDVEGFEGPLDVLLTLSRTQKVDLRAISVLKLARQYLAFVERARELRLELAADYLVMAAWLAFLKSRLLLPPDPEEEGPSAEDLAVHLAFQLERLEAMRNAAAQLMALDHLGRDVFARGEPQNVSRARKVEWKATILDLMKSYSRLRTRDDFRPFVMDREGVWTMEEALERLRPLMGHVGDWTDLMAFLPEGWDVDPARRRSATASTFAATLELAKNGRLDLQQDKTFGPIRIRGRSAGSA</sequence>
<dbReference type="Pfam" id="PF02616">
    <property type="entry name" value="SMC_ScpA"/>
    <property type="match status" value="1"/>
</dbReference>
<dbReference type="STRING" id="313367.JSE7799_02382"/>
<dbReference type="PANTHER" id="PTHR33969:SF2">
    <property type="entry name" value="SEGREGATION AND CONDENSATION PROTEIN A"/>
    <property type="match status" value="1"/>
</dbReference>
<dbReference type="AlphaFoldDB" id="A0A0M7BE65"/>
<dbReference type="PANTHER" id="PTHR33969">
    <property type="entry name" value="SEGREGATION AND CONDENSATION PROTEIN A"/>
    <property type="match status" value="1"/>
</dbReference>
<organism evidence="2 3">
    <name type="scientific">Jannaschia seosinensis</name>
    <dbReference type="NCBI Taxonomy" id="313367"/>
    <lineage>
        <taxon>Bacteria</taxon>
        <taxon>Pseudomonadati</taxon>
        <taxon>Pseudomonadota</taxon>
        <taxon>Alphaproteobacteria</taxon>
        <taxon>Rhodobacterales</taxon>
        <taxon>Roseobacteraceae</taxon>
        <taxon>Jannaschia</taxon>
    </lineage>
</organism>
<evidence type="ECO:0000256" key="1">
    <source>
        <dbReference type="ARBA" id="ARBA00044777"/>
    </source>
</evidence>
<dbReference type="InterPro" id="IPR003768">
    <property type="entry name" value="ScpA"/>
</dbReference>
<dbReference type="EMBL" id="CYPR01000160">
    <property type="protein sequence ID" value="CUH39655.1"/>
    <property type="molecule type" value="Genomic_DNA"/>
</dbReference>
<name>A0A0M7BE65_9RHOB</name>
<dbReference type="Proteomes" id="UP000049455">
    <property type="component" value="Unassembled WGS sequence"/>
</dbReference>
<keyword evidence="3" id="KW-1185">Reference proteome</keyword>
<gene>
    <name evidence="2" type="primary">scpA_2</name>
    <name evidence="2" type="ORF">JSE7799_02382</name>
</gene>
<accession>A0A0M7BE65</accession>
<dbReference type="RefSeq" id="WP_144431679.1">
    <property type="nucleotide sequence ID" value="NZ_CYPR01000160.1"/>
</dbReference>
<dbReference type="Gene3D" id="6.10.250.2410">
    <property type="match status" value="1"/>
</dbReference>
<evidence type="ECO:0000313" key="3">
    <source>
        <dbReference type="Proteomes" id="UP000049455"/>
    </source>
</evidence>
<dbReference type="OrthoDB" id="9793741at2"/>
<protein>
    <recommendedName>
        <fullName evidence="1">Segregation and condensation protein A</fullName>
    </recommendedName>
</protein>
<proteinExistence type="predicted"/>
<evidence type="ECO:0000313" key="2">
    <source>
        <dbReference type="EMBL" id="CUH39655.1"/>
    </source>
</evidence>
<reference evidence="2 3" key="1">
    <citation type="submission" date="2015-09" db="EMBL/GenBank/DDBJ databases">
        <authorList>
            <person name="Jackson K.R."/>
            <person name="Lunt B.L."/>
            <person name="Fisher J.N.B."/>
            <person name="Gardner A.V."/>
            <person name="Bailey M.E."/>
            <person name="Deus L.M."/>
            <person name="Earl A.S."/>
            <person name="Gibby P.D."/>
            <person name="Hartmann K.A."/>
            <person name="Liu J.E."/>
            <person name="Manci A.M."/>
            <person name="Nielsen D.A."/>
            <person name="Solomon M.B."/>
            <person name="Breakwell D.P."/>
            <person name="Burnett S.H."/>
            <person name="Grose J.H."/>
        </authorList>
    </citation>
    <scope>NUCLEOTIDE SEQUENCE [LARGE SCALE GENOMIC DNA]</scope>
    <source>
        <strain evidence="2 3">CECT 7799</strain>
    </source>
</reference>